<keyword evidence="4 5" id="KW-0505">Motor protein</keyword>
<dbReference type="Pfam" id="PF00498">
    <property type="entry name" value="FHA"/>
    <property type="match status" value="1"/>
</dbReference>
<dbReference type="GeneID" id="105934731"/>
<dbReference type="InterPro" id="IPR001752">
    <property type="entry name" value="Kinesin_motor_dom"/>
</dbReference>
<evidence type="ECO:0000256" key="5">
    <source>
        <dbReference type="PROSITE-ProRule" id="PRU00283"/>
    </source>
</evidence>
<dbReference type="CTD" id="567045"/>
<feature type="region of interest" description="Disordered" evidence="6">
    <location>
        <begin position="931"/>
        <end position="950"/>
    </location>
</feature>
<protein>
    <submittedName>
        <fullName evidence="8">Uncharacterized LOC105934731</fullName>
    </submittedName>
</protein>
<dbReference type="InterPro" id="IPR027417">
    <property type="entry name" value="P-loop_NTPase"/>
</dbReference>
<evidence type="ECO:0000313" key="9">
    <source>
        <dbReference type="Proteomes" id="UP000265000"/>
    </source>
</evidence>
<evidence type="ECO:0000256" key="4">
    <source>
        <dbReference type="ARBA" id="ARBA00023175"/>
    </source>
</evidence>
<dbReference type="GO" id="GO:0005524">
    <property type="term" value="F:ATP binding"/>
    <property type="evidence" value="ECO:0007669"/>
    <property type="project" value="UniProtKB-UniRule"/>
</dbReference>
<reference evidence="8" key="2">
    <citation type="submission" date="2025-09" db="UniProtKB">
        <authorList>
            <consortium name="Ensembl"/>
        </authorList>
    </citation>
    <scope>IDENTIFICATION</scope>
</reference>
<dbReference type="InterPro" id="IPR036961">
    <property type="entry name" value="Kinesin_motor_dom_sf"/>
</dbReference>
<dbReference type="PROSITE" id="PS50067">
    <property type="entry name" value="KINESIN_MOTOR_2"/>
    <property type="match status" value="1"/>
</dbReference>
<accession>A0A3Q2R1I2</accession>
<reference evidence="8" key="1">
    <citation type="submission" date="2025-08" db="UniProtKB">
        <authorList>
            <consortium name="Ensembl"/>
        </authorList>
    </citation>
    <scope>IDENTIFICATION</scope>
</reference>
<feature type="binding site" evidence="5">
    <location>
        <begin position="99"/>
        <end position="106"/>
    </location>
    <ligand>
        <name>ATP</name>
        <dbReference type="ChEBI" id="CHEBI:30616"/>
    </ligand>
</feature>
<dbReference type="Ensembl" id="ENSFHET00000029392.1">
    <property type="protein sequence ID" value="ENSFHEP00000034294.1"/>
    <property type="gene ID" value="ENSFHEG00000000537.1"/>
</dbReference>
<evidence type="ECO:0000256" key="3">
    <source>
        <dbReference type="ARBA" id="ARBA00023054"/>
    </source>
</evidence>
<dbReference type="SUPFAM" id="SSF52540">
    <property type="entry name" value="P-loop containing nucleoside triphosphate hydrolases"/>
    <property type="match status" value="1"/>
</dbReference>
<dbReference type="GO" id="GO:0007018">
    <property type="term" value="P:microtubule-based movement"/>
    <property type="evidence" value="ECO:0007669"/>
    <property type="project" value="InterPro"/>
</dbReference>
<dbReference type="InterPro" id="IPR000253">
    <property type="entry name" value="FHA_dom"/>
</dbReference>
<dbReference type="PRINTS" id="PR00380">
    <property type="entry name" value="KINESINHEAVY"/>
</dbReference>
<dbReference type="SUPFAM" id="SSF49879">
    <property type="entry name" value="SMAD/FHA domain"/>
    <property type="match status" value="1"/>
</dbReference>
<keyword evidence="3" id="KW-0175">Coiled coil</keyword>
<feature type="compositionally biased region" description="Basic and acidic residues" evidence="6">
    <location>
        <begin position="1275"/>
        <end position="1287"/>
    </location>
</feature>
<sequence>MSSVRVAVRVRPLSKREKLLSSKVIIHMKGDTTSIHKPSSGRGEKLKDRGKTFSYDFSFDSSDVNSPTFASQEKIFKDLGSDVVKAAFDGFNTCVFVYGQTGSGKSYTMMGHKMVKGLIPRICEGLFQEISNGSKSDGVSFHTEVSYLEVYNERVQDLLRKRPPCSEGGGLKVREHPTDGPYVENLSKHAVHTLCNMESLMTLGNANRTIASTGMNDFSSRSHTIFTITFTQGWFDGELPHERRSKIHLVDLAGSERANGTQTTGIRLKEGANINKSLVTLGSVISALADLSVSGQSAKKKQIFIPYRDSVLTWLLKESLGGNSITTIIATISPADVNYEETLSTLRFASRAKSIVNTPTVNEDGSTKVIRELQAEVARLRSLLAEAAQVSDGDWSTSIKENLQCNEEKAESVALRKEGSGVVLDFQLPHLMSIGEDQLATGVILYLKEGRTWIGSDGASCSQDIVLSGPELLCEHCLLENCAGIVTLLPQDGALCSVNGSVVTHPCQLTHGAIIQLGRGPILRFNHPGEASQLREKQQSGLLSESSLSLTDLSKSGENPSKAKLQNSGQMDVLAAGSESKDQRICPKSTPTENLITAIPERDPVPQTLFQSGGDALQGQGSIWDGQEQERDSCHKSGPGLVSGSPQRTTHSGAGVASCERGEVLSGDGSLQQTCVLGPGDGCGTKPDGNANEIQGVDADCYKGRPGSGGSSLGSVSHLQRSGGSGSLSVLPQTGTYSQLDRKPLSSQVACCPPKDAAFQDRYSCGETDETGSLKEIKGAAENLVRKPGLGSFLCKVSCIVHNARSFLQRSPAFLHQLTTEKLQPVGACLSSCVLSIVKDSHILSMVGGSFAFSLISKTPVFSAVKGLPLVQHIQMNITHHLQPNEAALMIQDCSNPSNTQLSAQTPRQTVTEKLGGDALQISEDFCKRDLQSPEKQDGNNIQIKREDKTIPEPLLPKQRLPLSYGKGCSTKVFQATEDEDQTGTVDVCMQTLIKYPNPLLKLQTLPPGELMGVVQSLSCSAPTSQSIVALHWLNVAKCGQPDPQPGLVILTKTDLYALTANSGPLVLFHHLPLLQLRDVLMGFAGQSLRLMGTTEESVLGVYAHSQKQTKELCWAILNAVCCGDSRIYQYRLLHENLMKLSLECEDFVPDLLLDCGLRLYCQFQRSLTELLYLIYCNMDQVAVTIGELELLMYTSVAVHMRCHIHSEQMAQFFLTDTHLGLAREDVVFSGAKFPQFDVLTLCRCADVRCILVHDEDGSGSVRLDVIVGKARARGHPESATKPDTPSEHPFNSSPHAEVWKLTFSSSAEATCLINHLSNF</sequence>
<dbReference type="Proteomes" id="UP000265000">
    <property type="component" value="Unplaced"/>
</dbReference>
<comment type="similarity">
    <text evidence="5">Belongs to the TRAFAC class myosin-kinesin ATPase superfamily. Kinesin family.</text>
</comment>
<dbReference type="CDD" id="cd01365">
    <property type="entry name" value="KISc_KIF1A_KIF1B"/>
    <property type="match status" value="1"/>
</dbReference>
<dbReference type="OrthoDB" id="8437296at2759"/>
<evidence type="ECO:0000256" key="6">
    <source>
        <dbReference type="SAM" id="MobiDB-lite"/>
    </source>
</evidence>
<dbReference type="GO" id="GO:0003777">
    <property type="term" value="F:microtubule motor activity"/>
    <property type="evidence" value="ECO:0007669"/>
    <property type="project" value="InterPro"/>
</dbReference>
<feature type="region of interest" description="Disordered" evidence="6">
    <location>
        <begin position="625"/>
        <end position="654"/>
    </location>
</feature>
<dbReference type="GO" id="GO:0008017">
    <property type="term" value="F:microtubule binding"/>
    <property type="evidence" value="ECO:0007669"/>
    <property type="project" value="InterPro"/>
</dbReference>
<feature type="region of interest" description="Disordered" evidence="6">
    <location>
        <begin position="1273"/>
        <end position="1294"/>
    </location>
</feature>
<feature type="region of interest" description="Disordered" evidence="6">
    <location>
        <begin position="712"/>
        <end position="733"/>
    </location>
</feature>
<dbReference type="Gene3D" id="3.40.850.10">
    <property type="entry name" value="Kinesin motor domain"/>
    <property type="match status" value="1"/>
</dbReference>
<dbReference type="PANTHER" id="PTHR47117">
    <property type="entry name" value="STAR-RELATED LIPID TRANSFER PROTEIN 9"/>
    <property type="match status" value="1"/>
</dbReference>
<evidence type="ECO:0000259" key="7">
    <source>
        <dbReference type="PROSITE" id="PS50067"/>
    </source>
</evidence>
<keyword evidence="1 5" id="KW-0547">Nucleotide-binding</keyword>
<dbReference type="FunFam" id="3.40.850.10:FF:000021">
    <property type="entry name" value="kinesin-like protein KIF16B isoform X1"/>
    <property type="match status" value="1"/>
</dbReference>
<dbReference type="InterPro" id="IPR019821">
    <property type="entry name" value="Kinesin_motor_CS"/>
</dbReference>
<dbReference type="SMART" id="SM00129">
    <property type="entry name" value="KISc"/>
    <property type="match status" value="1"/>
</dbReference>
<dbReference type="Gene3D" id="2.60.200.20">
    <property type="match status" value="1"/>
</dbReference>
<feature type="region of interest" description="Disordered" evidence="6">
    <location>
        <begin position="551"/>
        <end position="588"/>
    </location>
</feature>
<feature type="compositionally biased region" description="Polar residues" evidence="6">
    <location>
        <begin position="718"/>
        <end position="733"/>
    </location>
</feature>
<dbReference type="Pfam" id="PF00225">
    <property type="entry name" value="Kinesin"/>
    <property type="match status" value="1"/>
</dbReference>
<feature type="domain" description="Kinesin motor" evidence="7">
    <location>
        <begin position="3"/>
        <end position="355"/>
    </location>
</feature>
<dbReference type="GeneTree" id="ENSGT00940000162838"/>
<keyword evidence="2 5" id="KW-0067">ATP-binding</keyword>
<proteinExistence type="inferred from homology"/>
<evidence type="ECO:0000256" key="2">
    <source>
        <dbReference type="ARBA" id="ARBA00022840"/>
    </source>
</evidence>
<dbReference type="InterPro" id="IPR008984">
    <property type="entry name" value="SMAD_FHA_dom_sf"/>
</dbReference>
<organism evidence="8 9">
    <name type="scientific">Fundulus heteroclitus</name>
    <name type="common">Killifish</name>
    <name type="synonym">Mummichog</name>
    <dbReference type="NCBI Taxonomy" id="8078"/>
    <lineage>
        <taxon>Eukaryota</taxon>
        <taxon>Metazoa</taxon>
        <taxon>Chordata</taxon>
        <taxon>Craniata</taxon>
        <taxon>Vertebrata</taxon>
        <taxon>Euteleostomi</taxon>
        <taxon>Actinopterygii</taxon>
        <taxon>Neopterygii</taxon>
        <taxon>Teleostei</taxon>
        <taxon>Neoteleostei</taxon>
        <taxon>Acanthomorphata</taxon>
        <taxon>Ovalentaria</taxon>
        <taxon>Atherinomorphae</taxon>
        <taxon>Cyprinodontiformes</taxon>
        <taxon>Fundulidae</taxon>
        <taxon>Fundulus</taxon>
    </lineage>
</organism>
<name>A0A3Q2R1I2_FUNHE</name>
<evidence type="ECO:0000313" key="8">
    <source>
        <dbReference type="Ensembl" id="ENSFHEP00000034294.1"/>
    </source>
</evidence>
<dbReference type="PROSITE" id="PS00411">
    <property type="entry name" value="KINESIN_MOTOR_1"/>
    <property type="match status" value="1"/>
</dbReference>
<keyword evidence="9" id="KW-1185">Reference proteome</keyword>
<evidence type="ECO:0000256" key="1">
    <source>
        <dbReference type="ARBA" id="ARBA00022741"/>
    </source>
</evidence>
<dbReference type="STRING" id="8078.ENSFHEP00000034294"/>
<dbReference type="PANTHER" id="PTHR47117:SF6">
    <property type="entry name" value="KINESIN-LIKE PROTEIN KIF16B"/>
    <property type="match status" value="1"/>
</dbReference>